<evidence type="ECO:0000256" key="1">
    <source>
        <dbReference type="ARBA" id="ARBA00004123"/>
    </source>
</evidence>
<feature type="domain" description="C2H2-type" evidence="12">
    <location>
        <begin position="423"/>
        <end position="450"/>
    </location>
</feature>
<keyword evidence="4" id="KW-0677">Repeat</keyword>
<dbReference type="AlphaFoldDB" id="A0AAV2S950"/>
<dbReference type="Gene3D" id="3.30.160.60">
    <property type="entry name" value="Classic Zinc Finger"/>
    <property type="match status" value="11"/>
</dbReference>
<feature type="domain" description="C2H2-type" evidence="12">
    <location>
        <begin position="365"/>
        <end position="392"/>
    </location>
</feature>
<feature type="domain" description="C2H2-type" evidence="12">
    <location>
        <begin position="282"/>
        <end position="305"/>
    </location>
</feature>
<dbReference type="Pfam" id="PF23611">
    <property type="entry name" value="zf-C2H2_16"/>
    <property type="match status" value="1"/>
</dbReference>
<comment type="similarity">
    <text evidence="2">Belongs to the krueppel C2H2-type zinc-finger protein family.</text>
</comment>
<dbReference type="FunFam" id="3.30.160.60:FF:000646">
    <property type="entry name" value="Myeloid zinc finger 1"/>
    <property type="match status" value="1"/>
</dbReference>
<evidence type="ECO:0000256" key="6">
    <source>
        <dbReference type="ARBA" id="ARBA00022833"/>
    </source>
</evidence>
<keyword evidence="6" id="KW-0862">Zinc</keyword>
<keyword evidence="10" id="KW-0539">Nucleus</keyword>
<dbReference type="FunFam" id="3.30.160.60:FF:000448">
    <property type="entry name" value="RE1-silencing transcription factor A"/>
    <property type="match status" value="1"/>
</dbReference>
<protein>
    <recommendedName>
        <fullName evidence="12">C2H2-type domain-containing protein</fullName>
    </recommendedName>
</protein>
<evidence type="ECO:0000256" key="2">
    <source>
        <dbReference type="ARBA" id="ARBA00006991"/>
    </source>
</evidence>
<sequence length="699" mass="80277">MDSIHSSLNPYSQIMDKNRHENTSQLISSAVSTANVHTGIDSQTYHQKLVASDVPAAVVSSLEENMNFTHCASNKYKFLSETDSLVLGQQVSETVVVSQTEQHQQQQSQPLQILHPSHMQMIENDKIISSIIVPEHLKEEYPEDTKSTIATPKINSKKVKNEEKNEKDSNADFIEAAYDIFLKVSNKEMTIKAAADTLGRPYFFVYSRYQEFCDQLVDNGESDKKIKRGKRKKRRIRLTLERPGRNRSNKKIYQCEECPAKFYREIQLKSHFKVHTEENESHKCTACGLVFPKLTKLMKHRIDTHRDVLKCPHCESQFTNIQNYQFHIRIHTGEKNYPCDECGKMFTHPSNLRVHRQRHNGEKPFMCGVCGKTFFTLGNLKSHRYVHTGGKRKPYACEICGQRYIQKSTLDTHMVVHTGDRPYSCRFCDKRFAFRSNMLHHEMLHTGEQPFQCDLCPAKFCQSIALKRHKIAHTGQKPFKCDLCDYACTRKRNLDLHMYTHTGETPFKCDFYGCQAEFARPRELKKHALLHGPSVPVACKVCGQQFTEAKNLNKHMITHTGQKPYTCEECFKTCINESSLKRHMYKHMYKPEGQKQKQVRHPKKNSVSKKNAVLPNAVTTVSSVSSFVNPVQVNASHNSLGHSLSTAVSTVSGTVGHYTWNINTAETNNQPQFSSITTNVWPSSIDPDDFRRRLMQSFK</sequence>
<feature type="domain" description="C2H2-type" evidence="12">
    <location>
        <begin position="507"/>
        <end position="536"/>
    </location>
</feature>
<reference evidence="13 14" key="1">
    <citation type="submission" date="2024-05" db="EMBL/GenBank/DDBJ databases">
        <authorList>
            <person name="Wallberg A."/>
        </authorList>
    </citation>
    <scope>NUCLEOTIDE SEQUENCE [LARGE SCALE GENOMIC DNA]</scope>
</reference>
<dbReference type="Pfam" id="PF13912">
    <property type="entry name" value="zf-C2H2_6"/>
    <property type="match status" value="1"/>
</dbReference>
<feature type="domain" description="C2H2-type" evidence="12">
    <location>
        <begin position="253"/>
        <end position="280"/>
    </location>
</feature>
<dbReference type="GO" id="GO:0000978">
    <property type="term" value="F:RNA polymerase II cis-regulatory region sequence-specific DNA binding"/>
    <property type="evidence" value="ECO:0007669"/>
    <property type="project" value="TreeGrafter"/>
</dbReference>
<feature type="domain" description="C2H2-type" evidence="12">
    <location>
        <begin position="309"/>
        <end position="336"/>
    </location>
</feature>
<comment type="caution">
    <text evidence="13">The sequence shown here is derived from an EMBL/GenBank/DDBJ whole genome shotgun (WGS) entry which is preliminary data.</text>
</comment>
<evidence type="ECO:0000256" key="5">
    <source>
        <dbReference type="ARBA" id="ARBA00022771"/>
    </source>
</evidence>
<dbReference type="FunFam" id="3.30.160.60:FF:000325">
    <property type="entry name" value="ZFP90 zinc finger protein"/>
    <property type="match status" value="1"/>
</dbReference>
<dbReference type="FunFam" id="3.30.160.60:FF:001437">
    <property type="entry name" value="Zinc finger protein 594"/>
    <property type="match status" value="1"/>
</dbReference>
<evidence type="ECO:0000256" key="3">
    <source>
        <dbReference type="ARBA" id="ARBA00022723"/>
    </source>
</evidence>
<feature type="domain" description="C2H2-type" evidence="12">
    <location>
        <begin position="451"/>
        <end position="478"/>
    </location>
</feature>
<dbReference type="GO" id="GO:0008270">
    <property type="term" value="F:zinc ion binding"/>
    <property type="evidence" value="ECO:0007669"/>
    <property type="project" value="UniProtKB-KW"/>
</dbReference>
<evidence type="ECO:0000256" key="10">
    <source>
        <dbReference type="ARBA" id="ARBA00023242"/>
    </source>
</evidence>
<feature type="domain" description="C2H2-type" evidence="12">
    <location>
        <begin position="395"/>
        <end position="422"/>
    </location>
</feature>
<organism evidence="13 14">
    <name type="scientific">Meganyctiphanes norvegica</name>
    <name type="common">Northern krill</name>
    <name type="synonym">Thysanopoda norvegica</name>
    <dbReference type="NCBI Taxonomy" id="48144"/>
    <lineage>
        <taxon>Eukaryota</taxon>
        <taxon>Metazoa</taxon>
        <taxon>Ecdysozoa</taxon>
        <taxon>Arthropoda</taxon>
        <taxon>Crustacea</taxon>
        <taxon>Multicrustacea</taxon>
        <taxon>Malacostraca</taxon>
        <taxon>Eumalacostraca</taxon>
        <taxon>Eucarida</taxon>
        <taxon>Euphausiacea</taxon>
        <taxon>Euphausiidae</taxon>
        <taxon>Meganyctiphanes</taxon>
    </lineage>
</organism>
<dbReference type="InterPro" id="IPR013087">
    <property type="entry name" value="Znf_C2H2_type"/>
</dbReference>
<evidence type="ECO:0000256" key="11">
    <source>
        <dbReference type="PROSITE-ProRule" id="PRU00042"/>
    </source>
</evidence>
<feature type="domain" description="C2H2-type" evidence="12">
    <location>
        <begin position="565"/>
        <end position="592"/>
    </location>
</feature>
<dbReference type="GO" id="GO:0001817">
    <property type="term" value="P:regulation of cytokine production"/>
    <property type="evidence" value="ECO:0007669"/>
    <property type="project" value="TreeGrafter"/>
</dbReference>
<dbReference type="PROSITE" id="PS00028">
    <property type="entry name" value="ZINC_FINGER_C2H2_1"/>
    <property type="match status" value="11"/>
</dbReference>
<dbReference type="PROSITE" id="PS50157">
    <property type="entry name" value="ZINC_FINGER_C2H2_2"/>
    <property type="match status" value="12"/>
</dbReference>
<dbReference type="SUPFAM" id="SSF57667">
    <property type="entry name" value="beta-beta-alpha zinc fingers"/>
    <property type="match status" value="6"/>
</dbReference>
<dbReference type="GO" id="GO:0002682">
    <property type="term" value="P:regulation of immune system process"/>
    <property type="evidence" value="ECO:0007669"/>
    <property type="project" value="TreeGrafter"/>
</dbReference>
<dbReference type="EMBL" id="CAXKWB010046383">
    <property type="protein sequence ID" value="CAL4163632.1"/>
    <property type="molecule type" value="Genomic_DNA"/>
</dbReference>
<keyword evidence="3" id="KW-0479">Metal-binding</keyword>
<dbReference type="PANTHER" id="PTHR24399:SF38">
    <property type="entry name" value="ZINC FINGER AND BTB DOMAIN-CONTAINING PROTEIN 12"/>
    <property type="match status" value="1"/>
</dbReference>
<dbReference type="SMART" id="SM00355">
    <property type="entry name" value="ZnF_C2H2"/>
    <property type="match status" value="12"/>
</dbReference>
<proteinExistence type="inferred from homology"/>
<evidence type="ECO:0000256" key="9">
    <source>
        <dbReference type="ARBA" id="ARBA00023163"/>
    </source>
</evidence>
<keyword evidence="8" id="KW-0238">DNA-binding</keyword>
<dbReference type="InterPro" id="IPR036236">
    <property type="entry name" value="Znf_C2H2_sf"/>
</dbReference>
<dbReference type="GO" id="GO:0001227">
    <property type="term" value="F:DNA-binding transcription repressor activity, RNA polymerase II-specific"/>
    <property type="evidence" value="ECO:0007669"/>
    <property type="project" value="TreeGrafter"/>
</dbReference>
<evidence type="ECO:0000259" key="12">
    <source>
        <dbReference type="PROSITE" id="PS50157"/>
    </source>
</evidence>
<dbReference type="GO" id="GO:0005654">
    <property type="term" value="C:nucleoplasm"/>
    <property type="evidence" value="ECO:0007669"/>
    <property type="project" value="TreeGrafter"/>
</dbReference>
<feature type="domain" description="C2H2-type" evidence="12">
    <location>
        <begin position="537"/>
        <end position="564"/>
    </location>
</feature>
<name>A0AAV2S950_MEGNR</name>
<evidence type="ECO:0000313" key="14">
    <source>
        <dbReference type="Proteomes" id="UP001497623"/>
    </source>
</evidence>
<dbReference type="InterPro" id="IPR056438">
    <property type="entry name" value="Znf-C2H2_CTCF"/>
</dbReference>
<keyword evidence="9" id="KW-0804">Transcription</keyword>
<evidence type="ECO:0000256" key="7">
    <source>
        <dbReference type="ARBA" id="ARBA00023015"/>
    </source>
</evidence>
<feature type="domain" description="C2H2-type" evidence="12">
    <location>
        <begin position="337"/>
        <end position="364"/>
    </location>
</feature>
<evidence type="ECO:0000256" key="8">
    <source>
        <dbReference type="ARBA" id="ARBA00023125"/>
    </source>
</evidence>
<dbReference type="FunFam" id="3.30.160.60:FF:000446">
    <property type="entry name" value="Zinc finger protein"/>
    <property type="match status" value="1"/>
</dbReference>
<dbReference type="FunFam" id="3.30.160.60:FF:001480">
    <property type="entry name" value="Si:cabz01071911.3"/>
    <property type="match status" value="1"/>
</dbReference>
<comment type="subcellular location">
    <subcellularLocation>
        <location evidence="1">Nucleus</location>
    </subcellularLocation>
</comment>
<dbReference type="PANTHER" id="PTHR24399">
    <property type="entry name" value="ZINC FINGER AND BTB DOMAIN-CONTAINING"/>
    <property type="match status" value="1"/>
</dbReference>
<gene>
    <name evidence="13" type="ORF">MNOR_LOCUS33034</name>
</gene>
<evidence type="ECO:0000313" key="13">
    <source>
        <dbReference type="EMBL" id="CAL4163632.1"/>
    </source>
</evidence>
<accession>A0AAV2S950</accession>
<dbReference type="Pfam" id="PF00096">
    <property type="entry name" value="zf-C2H2"/>
    <property type="match status" value="6"/>
</dbReference>
<dbReference type="Proteomes" id="UP001497623">
    <property type="component" value="Unassembled WGS sequence"/>
</dbReference>
<evidence type="ECO:0000256" key="4">
    <source>
        <dbReference type="ARBA" id="ARBA00022737"/>
    </source>
</evidence>
<keyword evidence="14" id="KW-1185">Reference proteome</keyword>
<keyword evidence="5 11" id="KW-0863">Zinc-finger</keyword>
<keyword evidence="7" id="KW-0805">Transcription regulation</keyword>
<feature type="domain" description="C2H2-type" evidence="12">
    <location>
        <begin position="479"/>
        <end position="506"/>
    </location>
</feature>